<dbReference type="PRINTS" id="PR01438">
    <property type="entry name" value="UNVRSLSTRESS"/>
</dbReference>
<dbReference type="InterPro" id="IPR006015">
    <property type="entry name" value="Universal_stress_UspA"/>
</dbReference>
<dbReference type="Gene3D" id="3.40.50.12370">
    <property type="match status" value="1"/>
</dbReference>
<reference evidence="3 4" key="1">
    <citation type="journal article" date="2012" name="J. Bacteriol.">
        <title>Genome Sequence of the Filamentous Bacterium Fibrisoma limi BUZ 3T.</title>
        <authorList>
            <person name="Filippini M."/>
            <person name="Qi W."/>
            <person name="Jaenicke S."/>
            <person name="Goesmann A."/>
            <person name="Smits T.H."/>
            <person name="Bagheri H.C."/>
        </authorList>
    </citation>
    <scope>NUCLEOTIDE SEQUENCE [LARGE SCALE GENOMIC DNA]</scope>
    <source>
        <strain evidence="4">BUZ 3T</strain>
    </source>
</reference>
<accession>I2GPX0</accession>
<dbReference type="PANTHER" id="PTHR46268">
    <property type="entry name" value="STRESS RESPONSE PROTEIN NHAX"/>
    <property type="match status" value="1"/>
</dbReference>
<dbReference type="RefSeq" id="WP_009284513.1">
    <property type="nucleotide sequence ID" value="NZ_CAIT01000009.1"/>
</dbReference>
<comment type="similarity">
    <text evidence="1">Belongs to the universal stress protein A family.</text>
</comment>
<dbReference type="OrthoDB" id="9788959at2"/>
<evidence type="ECO:0000259" key="2">
    <source>
        <dbReference type="Pfam" id="PF00582"/>
    </source>
</evidence>
<keyword evidence="4" id="KW-1185">Reference proteome</keyword>
<dbReference type="InterPro" id="IPR006016">
    <property type="entry name" value="UspA"/>
</dbReference>
<evidence type="ECO:0000256" key="1">
    <source>
        <dbReference type="ARBA" id="ARBA00008791"/>
    </source>
</evidence>
<dbReference type="PANTHER" id="PTHR46268:SF6">
    <property type="entry name" value="UNIVERSAL STRESS PROTEIN UP12"/>
    <property type="match status" value="1"/>
</dbReference>
<dbReference type="Proteomes" id="UP000009309">
    <property type="component" value="Unassembled WGS sequence"/>
</dbReference>
<dbReference type="CDD" id="cd00293">
    <property type="entry name" value="USP-like"/>
    <property type="match status" value="2"/>
</dbReference>
<evidence type="ECO:0000313" key="3">
    <source>
        <dbReference type="EMBL" id="CCH55948.1"/>
    </source>
</evidence>
<protein>
    <recommendedName>
        <fullName evidence="2">UspA domain-containing protein</fullName>
    </recommendedName>
</protein>
<dbReference type="STRING" id="1185876.BN8_05248"/>
<gene>
    <name evidence="3" type="primary">uspA7</name>
    <name evidence="3" type="ORF">BN8_05248</name>
</gene>
<organism evidence="3 4">
    <name type="scientific">Fibrisoma limi BUZ 3</name>
    <dbReference type="NCBI Taxonomy" id="1185876"/>
    <lineage>
        <taxon>Bacteria</taxon>
        <taxon>Pseudomonadati</taxon>
        <taxon>Bacteroidota</taxon>
        <taxon>Cytophagia</taxon>
        <taxon>Cytophagales</taxon>
        <taxon>Spirosomataceae</taxon>
        <taxon>Fibrisoma</taxon>
    </lineage>
</organism>
<dbReference type="eggNOG" id="COG0589">
    <property type="taxonomic scope" value="Bacteria"/>
</dbReference>
<name>I2GPX0_9BACT</name>
<dbReference type="SUPFAM" id="SSF52402">
    <property type="entry name" value="Adenine nucleotide alpha hydrolases-like"/>
    <property type="match status" value="2"/>
</dbReference>
<comment type="caution">
    <text evidence="3">The sequence shown here is derived from an EMBL/GenBank/DDBJ whole genome shotgun (WGS) entry which is preliminary data.</text>
</comment>
<feature type="domain" description="UspA" evidence="2">
    <location>
        <begin position="150"/>
        <end position="276"/>
    </location>
</feature>
<dbReference type="Pfam" id="PF00582">
    <property type="entry name" value="Usp"/>
    <property type="match status" value="2"/>
</dbReference>
<proteinExistence type="inferred from homology"/>
<feature type="domain" description="UspA" evidence="2">
    <location>
        <begin position="9"/>
        <end position="142"/>
    </location>
</feature>
<dbReference type="AlphaFoldDB" id="I2GPX0"/>
<evidence type="ECO:0000313" key="4">
    <source>
        <dbReference type="Proteomes" id="UP000009309"/>
    </source>
</evidence>
<sequence length="301" mass="33741">MEALPIHYILVPVDFSDPSHNALATAIAMGRRQQASLHLLNVLDPTETNSQSPLETLDEQVRTQTEAIRELARQTTLDHQIQCAGECRVGSVSTEIVAAAGLAKADLIVMGTHGSSGIRAFYIGSEAYRVIKTAPCPVLTVPAHQSWTTFEQILFPVRPVPGALEKYNFARRIIQQNNAELTVLALHPPDEIISIDQLQQQIAALDEQFARDNVRSRTLFCPTDLVAETVLQKADELQADLLIITATLDTTQQDFFIGPFTQQIVHNAHVPVLSIRPQSYMQHPERVKWQYDWRSQHLRDR</sequence>
<dbReference type="EMBL" id="CAIT01000009">
    <property type="protein sequence ID" value="CCH55948.1"/>
    <property type="molecule type" value="Genomic_DNA"/>
</dbReference>